<comment type="caution">
    <text evidence="3">The sequence shown here is derived from an EMBL/GenBank/DDBJ whole genome shotgun (WGS) entry which is preliminary data.</text>
</comment>
<evidence type="ECO:0000256" key="2">
    <source>
        <dbReference type="ARBA" id="ARBA00022649"/>
    </source>
</evidence>
<dbReference type="InterPro" id="IPR051803">
    <property type="entry name" value="TA_system_RelE-like_toxin"/>
</dbReference>
<evidence type="ECO:0000313" key="3">
    <source>
        <dbReference type="EMBL" id="NDP48038.1"/>
    </source>
</evidence>
<dbReference type="InterPro" id="IPR007712">
    <property type="entry name" value="RelE/ParE_toxin"/>
</dbReference>
<accession>A0A7C9JWQ1</accession>
<dbReference type="SUPFAM" id="SSF143011">
    <property type="entry name" value="RelE-like"/>
    <property type="match status" value="1"/>
</dbReference>
<protein>
    <submittedName>
        <fullName evidence="3">Type II toxin-antitoxin system RelE/ParE family toxin</fullName>
    </submittedName>
</protein>
<keyword evidence="2" id="KW-1277">Toxin-antitoxin system</keyword>
<dbReference type="Proteomes" id="UP000483432">
    <property type="component" value="Unassembled WGS sequence"/>
</dbReference>
<dbReference type="Pfam" id="PF05016">
    <property type="entry name" value="ParE_toxin"/>
    <property type="match status" value="1"/>
</dbReference>
<proteinExistence type="inferred from homology"/>
<reference evidence="3 4" key="1">
    <citation type="submission" date="2019-09" db="EMBL/GenBank/DDBJ databases">
        <title>H2 Metabolism Revealed by Metagenomic Analysis in Subglacial Sediment of East Antarctica.</title>
        <authorList>
            <person name="Yang Z."/>
            <person name="Zhang Y."/>
            <person name="Lv Y."/>
            <person name="Yan W."/>
            <person name="Xiao X."/>
            <person name="Sun B."/>
            <person name="Ma H."/>
        </authorList>
    </citation>
    <scope>NUCLEOTIDE SEQUENCE [LARGE SCALE GENOMIC DNA]</scope>
    <source>
        <strain evidence="3">Bin2_2</strain>
    </source>
</reference>
<dbReference type="PANTHER" id="PTHR33755">
    <property type="entry name" value="TOXIN PARE1-RELATED"/>
    <property type="match status" value="1"/>
</dbReference>
<evidence type="ECO:0000313" key="4">
    <source>
        <dbReference type="Proteomes" id="UP000483432"/>
    </source>
</evidence>
<dbReference type="Gene3D" id="3.30.2310.20">
    <property type="entry name" value="RelE-like"/>
    <property type="match status" value="1"/>
</dbReference>
<dbReference type="EMBL" id="JAAFGW010000075">
    <property type="protein sequence ID" value="NDP48038.1"/>
    <property type="molecule type" value="Genomic_DNA"/>
</dbReference>
<sequence length="108" mass="12483">MAYQILLTAGAERDMESIYDHIAEFDSKASANHVLDKLLKAAEGIATFPERGAYPRELLALGIKEYRQVFFKPYRLIYRIIDTRVFIYLIADGRRDMQSLLARRLLGE</sequence>
<dbReference type="InterPro" id="IPR035093">
    <property type="entry name" value="RelE/ParE_toxin_dom_sf"/>
</dbReference>
<organism evidence="3 4">
    <name type="scientific">Sulfuriferula multivorans</name>
    <dbReference type="NCBI Taxonomy" id="1559896"/>
    <lineage>
        <taxon>Bacteria</taxon>
        <taxon>Pseudomonadati</taxon>
        <taxon>Pseudomonadota</taxon>
        <taxon>Betaproteobacteria</taxon>
        <taxon>Nitrosomonadales</taxon>
        <taxon>Sulfuricellaceae</taxon>
        <taxon>Sulfuriferula</taxon>
    </lineage>
</organism>
<comment type="similarity">
    <text evidence="1">Belongs to the RelE toxin family.</text>
</comment>
<evidence type="ECO:0000256" key="1">
    <source>
        <dbReference type="ARBA" id="ARBA00006226"/>
    </source>
</evidence>
<gene>
    <name evidence="3" type="ORF">GZ085_06510</name>
</gene>
<dbReference type="PANTHER" id="PTHR33755:SF6">
    <property type="entry name" value="PLASMID STABILIZATION SYSTEM PROTEIN"/>
    <property type="match status" value="1"/>
</dbReference>
<name>A0A7C9JWQ1_9PROT</name>
<dbReference type="AlphaFoldDB" id="A0A7C9JWQ1"/>